<dbReference type="EMBL" id="LACB01000442">
    <property type="protein sequence ID" value="KAJ9483324.1"/>
    <property type="molecule type" value="Genomic_DNA"/>
</dbReference>
<keyword evidence="8" id="KW-1185">Reference proteome</keyword>
<comment type="caution">
    <text evidence="7">The sequence shown here is derived from an EMBL/GenBank/DDBJ whole genome shotgun (WGS) entry which is preliminary data.</text>
</comment>
<dbReference type="Pfam" id="PF00248">
    <property type="entry name" value="Aldo_ket_red"/>
    <property type="match status" value="1"/>
</dbReference>
<reference evidence="7" key="1">
    <citation type="submission" date="2015-06" db="EMBL/GenBank/DDBJ databases">
        <authorList>
            <person name="Nguyen H."/>
        </authorList>
    </citation>
    <scope>NUCLEOTIDE SEQUENCE</scope>
    <source>
        <strain evidence="7">DAOM 180753</strain>
    </source>
</reference>
<dbReference type="FunFam" id="3.20.20.100:FF:000024">
    <property type="entry name" value="Aryl-alcohol dehydrogenase"/>
    <property type="match status" value="1"/>
</dbReference>
<evidence type="ECO:0000256" key="2">
    <source>
        <dbReference type="ARBA" id="ARBA00022857"/>
    </source>
</evidence>
<dbReference type="SUPFAM" id="SSF51430">
    <property type="entry name" value="NAD(P)-linked oxidoreductase"/>
    <property type="match status" value="1"/>
</dbReference>
<keyword evidence="2" id="KW-0521">NADP</keyword>
<name>A0AAI9TAF7_PENTH</name>
<organism evidence="7 8">
    <name type="scientific">Penicillium thymicola</name>
    <dbReference type="NCBI Taxonomy" id="293382"/>
    <lineage>
        <taxon>Eukaryota</taxon>
        <taxon>Fungi</taxon>
        <taxon>Dikarya</taxon>
        <taxon>Ascomycota</taxon>
        <taxon>Pezizomycotina</taxon>
        <taxon>Eurotiomycetes</taxon>
        <taxon>Eurotiomycetidae</taxon>
        <taxon>Eurotiales</taxon>
        <taxon>Aspergillaceae</taxon>
        <taxon>Penicillium</taxon>
    </lineage>
</organism>
<feature type="domain" description="NADP-dependent oxidoreductase" evidence="6">
    <location>
        <begin position="31"/>
        <end position="338"/>
    </location>
</feature>
<evidence type="ECO:0000256" key="1">
    <source>
        <dbReference type="ARBA" id="ARBA00004721"/>
    </source>
</evidence>
<comment type="pathway">
    <text evidence="1">Secondary metabolite biosynthesis; terpenoid biosynthesis.</text>
</comment>
<evidence type="ECO:0000256" key="3">
    <source>
        <dbReference type="ARBA" id="ARBA00023002"/>
    </source>
</evidence>
<dbReference type="InterPro" id="IPR036812">
    <property type="entry name" value="NAD(P)_OxRdtase_dom_sf"/>
</dbReference>
<dbReference type="InterPro" id="IPR050523">
    <property type="entry name" value="AKR_Detox_Biosynth"/>
</dbReference>
<dbReference type="CDD" id="cd19147">
    <property type="entry name" value="AKR_AKR9A3_9B1-4"/>
    <property type="match status" value="1"/>
</dbReference>
<evidence type="ECO:0000256" key="5">
    <source>
        <dbReference type="ARBA" id="ARBA00073126"/>
    </source>
</evidence>
<proteinExistence type="inferred from homology"/>
<evidence type="ECO:0000259" key="6">
    <source>
        <dbReference type="Pfam" id="PF00248"/>
    </source>
</evidence>
<gene>
    <name evidence="7" type="ORF">VN97_g10082</name>
</gene>
<keyword evidence="3" id="KW-0560">Oxidoreductase</keyword>
<reference evidence="7" key="2">
    <citation type="journal article" date="2016" name="Fungal Biol.">
        <title>Ochratoxin A production by Penicillium thymicola.</title>
        <authorList>
            <person name="Nguyen H.D.T."/>
            <person name="McMullin D.R."/>
            <person name="Ponomareva E."/>
            <person name="Riley R."/>
            <person name="Pomraning K.R."/>
            <person name="Baker S.E."/>
            <person name="Seifert K.A."/>
        </authorList>
    </citation>
    <scope>NUCLEOTIDE SEQUENCE</scope>
    <source>
        <strain evidence="7">DAOM 180753</strain>
    </source>
</reference>
<dbReference type="InterPro" id="IPR023210">
    <property type="entry name" value="NADP_OxRdtase_dom"/>
</dbReference>
<comment type="similarity">
    <text evidence="4">Belongs to the aldo/keto reductase family. Aldo/keto reductase 2 subfamily.</text>
</comment>
<protein>
    <recommendedName>
        <fullName evidence="5">Aldo-keto reductase ausK</fullName>
    </recommendedName>
</protein>
<accession>A0AAI9TAF7</accession>
<dbReference type="GO" id="GO:0016491">
    <property type="term" value="F:oxidoreductase activity"/>
    <property type="evidence" value="ECO:0007669"/>
    <property type="project" value="UniProtKB-KW"/>
</dbReference>
<sequence length="387" mass="43401">MAHLWAPAPEPGTELGRYRILSSTAGIRVSPLQIGTMSMGNAWAESMGMMTKEDSFRLLDAFFEAGGNFIDTANNYQDEQSETWIGEWMAQRKNRDQLVIATKFTTDFRSYKLGKGKAPNHCGNHRRSLNMSVRDSLKKLQTDWIDILYVHWWDQTTSIEEVMDSLQILVEQGKVLYLGISDTPAWIVAAANLYARAQGKTPFSIYQGRWNVMLRDFERDIIPMARHFGMALAPWDVMGGGKFKTKEEIEQRKVRGEGLRSILSPEQSEEEEAMSAALEKVANEHGIKSLTAIALAYVMAKTPNVFPLIGGRKVEHLHDNIQSLSIRLTAEQIDYLESQKPFDVGFPSNFIGQDPNVTGKASFLLAANASYSFVRSSRSITSTDSDS</sequence>
<dbReference type="PANTHER" id="PTHR43364:SF2">
    <property type="entry name" value="ARYL-ALCOHOL DEHYDROGENASE AAD10-RELATED"/>
    <property type="match status" value="1"/>
</dbReference>
<evidence type="ECO:0000313" key="7">
    <source>
        <dbReference type="EMBL" id="KAJ9483324.1"/>
    </source>
</evidence>
<dbReference type="Gene3D" id="3.20.20.100">
    <property type="entry name" value="NADP-dependent oxidoreductase domain"/>
    <property type="match status" value="1"/>
</dbReference>
<dbReference type="Proteomes" id="UP001227192">
    <property type="component" value="Unassembled WGS sequence"/>
</dbReference>
<evidence type="ECO:0000256" key="4">
    <source>
        <dbReference type="ARBA" id="ARBA00038157"/>
    </source>
</evidence>
<dbReference type="PANTHER" id="PTHR43364">
    <property type="entry name" value="NADH-SPECIFIC METHYLGLYOXAL REDUCTASE-RELATED"/>
    <property type="match status" value="1"/>
</dbReference>
<evidence type="ECO:0000313" key="8">
    <source>
        <dbReference type="Proteomes" id="UP001227192"/>
    </source>
</evidence>
<dbReference type="AlphaFoldDB" id="A0AAI9TAF7"/>